<organism evidence="1 2">
    <name type="scientific">Gordonia phage BetterKatz</name>
    <dbReference type="NCBI Taxonomy" id="1821551"/>
    <lineage>
        <taxon>Viruses</taxon>
        <taxon>Duplodnaviria</taxon>
        <taxon>Heunggongvirae</taxon>
        <taxon>Uroviricota</taxon>
        <taxon>Caudoviricetes</taxon>
        <taxon>Betterkatzvirus</taxon>
        <taxon>Betterkatzvirus betterkatz</taxon>
    </lineage>
</organism>
<dbReference type="GeneID" id="29125591"/>
<protein>
    <submittedName>
        <fullName evidence="1">Uncharacterized protein</fullName>
    </submittedName>
</protein>
<reference evidence="2" key="1">
    <citation type="submission" date="2016-03" db="EMBL/GenBank/DDBJ databases">
        <authorList>
            <person name="Berryman E.N."/>
            <person name="Forrest K.M."/>
            <person name="McHale L."/>
            <person name="Wertz A.T."/>
            <person name="Zhuang Z."/>
            <person name="Kasturiarachi N.S."/>
            <person name="Pressimone C.A."/>
            <person name="Schiebel J.G."/>
            <person name="Furbee E.C."/>
            <person name="Grubb S.R."/>
            <person name="Warner M.H."/>
            <person name="Montgomery M.T."/>
            <person name="Garlena R.A."/>
            <person name="Russell D.A."/>
            <person name="Pope W.H."/>
            <person name="Jacobs-Sera D."/>
            <person name="Hendrix R.W."/>
            <person name="Hatfull G.F."/>
        </authorList>
    </citation>
    <scope>NUCLEOTIDE SEQUENCE [LARGE SCALE GENOMIC DNA]</scope>
</reference>
<dbReference type="KEGG" id="vg:29125591"/>
<evidence type="ECO:0000313" key="2">
    <source>
        <dbReference type="Proteomes" id="UP000203938"/>
    </source>
</evidence>
<accession>A0A142KC28</accession>
<sequence length="63" mass="6529">MAATTFTIDDLPDVTFTVERGSGGDVGLPANWLRLVATRPGVATEEDPEPAPVTVCEIGFAGP</sequence>
<keyword evidence="2" id="KW-1185">Reference proteome</keyword>
<dbReference type="RefSeq" id="YP_009302783.1">
    <property type="nucleotide sequence ID" value="NC_031247.1"/>
</dbReference>
<gene>
    <name evidence="1" type="primary">26</name>
    <name evidence="1" type="ORF">SEA_BETTERKATZ_26</name>
</gene>
<name>A0A142KC28_9CAUD</name>
<dbReference type="OrthoDB" id="18414at10239"/>
<proteinExistence type="predicted"/>
<dbReference type="Proteomes" id="UP000203938">
    <property type="component" value="Segment"/>
</dbReference>
<dbReference type="EMBL" id="KU963261">
    <property type="protein sequence ID" value="AMS03661.1"/>
    <property type="molecule type" value="Genomic_DNA"/>
</dbReference>
<evidence type="ECO:0000313" key="1">
    <source>
        <dbReference type="EMBL" id="AMS03661.1"/>
    </source>
</evidence>